<organism evidence="3 4">
    <name type="scientific">Trebonia kvetii</name>
    <dbReference type="NCBI Taxonomy" id="2480626"/>
    <lineage>
        <taxon>Bacteria</taxon>
        <taxon>Bacillati</taxon>
        <taxon>Actinomycetota</taxon>
        <taxon>Actinomycetes</taxon>
        <taxon>Streptosporangiales</taxon>
        <taxon>Treboniaceae</taxon>
        <taxon>Trebonia</taxon>
    </lineage>
</organism>
<evidence type="ECO:0000313" key="4">
    <source>
        <dbReference type="Proteomes" id="UP000460272"/>
    </source>
</evidence>
<feature type="compositionally biased region" description="Basic residues" evidence="1">
    <location>
        <begin position="110"/>
        <end position="120"/>
    </location>
</feature>
<feature type="transmembrane region" description="Helical" evidence="2">
    <location>
        <begin position="124"/>
        <end position="150"/>
    </location>
</feature>
<feature type="compositionally biased region" description="Gly residues" evidence="1">
    <location>
        <begin position="290"/>
        <end position="307"/>
    </location>
</feature>
<proteinExistence type="predicted"/>
<feature type="region of interest" description="Disordered" evidence="1">
    <location>
        <begin position="102"/>
        <end position="122"/>
    </location>
</feature>
<sequence>MPDRLPPSWGHEPEDGRDLDALLSGQAPLSVEEILTDEALLAGQLAGVSDSQRPVAGAMFALRSAPAESELAGEAAARAAFRALIAPLGTGPQHTLVLPVQGAGQGPRPPARHRHRRRAGGRGGWQVMAIVGSAAALVAVGAAAVTGAFAGSAGPRGQSANPSAAQLSTQAGASPKGTHPAVLGTGTQEPTPSATPKASATPGVTPGHGASQTTDALCGQYFEFFFHHSHGSRTKDQALVEQLSQLAKSDSPQKIIHYCADQLGHQWWTPSPWPTPPGATAGPGFPYSGNGDGSGRQGNGAGTGQAGSGQASSGPGGSGDSGPGSGGSR</sequence>
<gene>
    <name evidence="3" type="ORF">EAS64_16350</name>
</gene>
<feature type="compositionally biased region" description="Polar residues" evidence="1">
    <location>
        <begin position="185"/>
        <end position="198"/>
    </location>
</feature>
<feature type="region of interest" description="Disordered" evidence="1">
    <location>
        <begin position="269"/>
        <end position="329"/>
    </location>
</feature>
<dbReference type="AlphaFoldDB" id="A0A6P2BY13"/>
<keyword evidence="2" id="KW-1133">Transmembrane helix</keyword>
<dbReference type="Proteomes" id="UP000460272">
    <property type="component" value="Unassembled WGS sequence"/>
</dbReference>
<keyword evidence="2" id="KW-0472">Membrane</keyword>
<comment type="caution">
    <text evidence="3">The sequence shown here is derived from an EMBL/GenBank/DDBJ whole genome shotgun (WGS) entry which is preliminary data.</text>
</comment>
<name>A0A6P2BY13_9ACTN</name>
<accession>A0A6P2BY13</accession>
<keyword evidence="4" id="KW-1185">Reference proteome</keyword>
<feature type="compositionally biased region" description="Low complexity" evidence="1">
    <location>
        <begin position="278"/>
        <end position="289"/>
    </location>
</feature>
<evidence type="ECO:0000313" key="3">
    <source>
        <dbReference type="EMBL" id="TVZ03992.1"/>
    </source>
</evidence>
<feature type="compositionally biased region" description="Polar residues" evidence="1">
    <location>
        <begin position="158"/>
        <end position="172"/>
    </location>
</feature>
<evidence type="ECO:0000256" key="1">
    <source>
        <dbReference type="SAM" id="MobiDB-lite"/>
    </source>
</evidence>
<protein>
    <submittedName>
        <fullName evidence="3">Uncharacterized protein</fullName>
    </submittedName>
</protein>
<reference evidence="3 4" key="1">
    <citation type="submission" date="2018-11" db="EMBL/GenBank/DDBJ databases">
        <title>Trebonia kvetii gen.nov., sp.nov., a novel acidophilic actinobacterium, and proposal of the new actinobacterial family Treboniaceae fam. nov.</title>
        <authorList>
            <person name="Rapoport D."/>
            <person name="Sagova-Mareckova M."/>
            <person name="Sedlacek I."/>
            <person name="Provaznik J."/>
            <person name="Kralova S."/>
            <person name="Pavlinic D."/>
            <person name="Benes V."/>
            <person name="Kopecky J."/>
        </authorList>
    </citation>
    <scope>NUCLEOTIDE SEQUENCE [LARGE SCALE GENOMIC DNA]</scope>
    <source>
        <strain evidence="3 4">15Tr583</strain>
    </source>
</reference>
<feature type="region of interest" description="Disordered" evidence="1">
    <location>
        <begin position="152"/>
        <end position="211"/>
    </location>
</feature>
<evidence type="ECO:0000256" key="2">
    <source>
        <dbReference type="SAM" id="Phobius"/>
    </source>
</evidence>
<dbReference type="EMBL" id="RPFW01000003">
    <property type="protein sequence ID" value="TVZ03992.1"/>
    <property type="molecule type" value="Genomic_DNA"/>
</dbReference>
<dbReference type="RefSeq" id="WP_145853862.1">
    <property type="nucleotide sequence ID" value="NZ_RPFW01000003.1"/>
</dbReference>
<feature type="compositionally biased region" description="Gly residues" evidence="1">
    <location>
        <begin position="314"/>
        <end position="329"/>
    </location>
</feature>
<keyword evidence="2" id="KW-0812">Transmembrane</keyword>